<accession>A0ABV0KEZ7</accession>
<protein>
    <submittedName>
        <fullName evidence="3">Uncharacterized protein</fullName>
    </submittedName>
</protein>
<dbReference type="PROSITE" id="PS51257">
    <property type="entry name" value="PROKAR_LIPOPROTEIN"/>
    <property type="match status" value="1"/>
</dbReference>
<keyword evidence="2" id="KW-0732">Signal</keyword>
<feature type="signal peptide" evidence="2">
    <location>
        <begin position="1"/>
        <end position="24"/>
    </location>
</feature>
<dbReference type="EMBL" id="JAMPLM010000002">
    <property type="protein sequence ID" value="MEP1057647.1"/>
    <property type="molecule type" value="Genomic_DNA"/>
</dbReference>
<reference evidence="3 4" key="1">
    <citation type="submission" date="2022-04" db="EMBL/GenBank/DDBJ databases">
        <title>Positive selection, recombination, and allopatry shape intraspecific diversity of widespread and dominant cyanobacteria.</title>
        <authorList>
            <person name="Wei J."/>
            <person name="Shu W."/>
            <person name="Hu C."/>
        </authorList>
    </citation>
    <scope>NUCLEOTIDE SEQUENCE [LARGE SCALE GENOMIC DNA]</scope>
    <source>
        <strain evidence="3 4">AS-A4</strain>
    </source>
</reference>
<dbReference type="RefSeq" id="WP_190450616.1">
    <property type="nucleotide sequence ID" value="NZ_JAMPLM010000002.1"/>
</dbReference>
<comment type="caution">
    <text evidence="3">The sequence shown here is derived from an EMBL/GenBank/DDBJ whole genome shotgun (WGS) entry which is preliminary data.</text>
</comment>
<keyword evidence="4" id="KW-1185">Reference proteome</keyword>
<feature type="compositionally biased region" description="Low complexity" evidence="1">
    <location>
        <begin position="31"/>
        <end position="56"/>
    </location>
</feature>
<gene>
    <name evidence="3" type="ORF">NDI38_04295</name>
</gene>
<name>A0ABV0KEZ7_9CYAN</name>
<evidence type="ECO:0000313" key="3">
    <source>
        <dbReference type="EMBL" id="MEP1057647.1"/>
    </source>
</evidence>
<evidence type="ECO:0000256" key="2">
    <source>
        <dbReference type="SAM" id="SignalP"/>
    </source>
</evidence>
<proteinExistence type="predicted"/>
<feature type="region of interest" description="Disordered" evidence="1">
    <location>
        <begin position="25"/>
        <end position="68"/>
    </location>
</feature>
<evidence type="ECO:0000313" key="4">
    <source>
        <dbReference type="Proteomes" id="UP001476950"/>
    </source>
</evidence>
<organism evidence="3 4">
    <name type="scientific">Stenomitos frigidus AS-A4</name>
    <dbReference type="NCBI Taxonomy" id="2933935"/>
    <lineage>
        <taxon>Bacteria</taxon>
        <taxon>Bacillati</taxon>
        <taxon>Cyanobacteriota</taxon>
        <taxon>Cyanophyceae</taxon>
        <taxon>Leptolyngbyales</taxon>
        <taxon>Leptolyngbyaceae</taxon>
        <taxon>Stenomitos</taxon>
    </lineage>
</organism>
<dbReference type="Proteomes" id="UP001476950">
    <property type="component" value="Unassembled WGS sequence"/>
</dbReference>
<sequence>MSKNQPLILAALLAVISISGCSTAKAPEPIASTTPETIAPSPTSSPETSPSPTEAAKPAKDSNIGKVDATGTTVVVDVPDNPVCDPETTQTTKEVFETCLIESLTFVQASNVIGFKGELVSQAGTTEIRKWTARGDGVIFATFSDGKLVSKSQSNLE</sequence>
<evidence type="ECO:0000256" key="1">
    <source>
        <dbReference type="SAM" id="MobiDB-lite"/>
    </source>
</evidence>
<feature type="chain" id="PRO_5045611121" evidence="2">
    <location>
        <begin position="25"/>
        <end position="157"/>
    </location>
</feature>